<dbReference type="RefSeq" id="XP_064708156.1">
    <property type="nucleotide sequence ID" value="XM_064856256.1"/>
</dbReference>
<organism evidence="2 3">
    <name type="scientific">Exophiala bonariae</name>
    <dbReference type="NCBI Taxonomy" id="1690606"/>
    <lineage>
        <taxon>Eukaryota</taxon>
        <taxon>Fungi</taxon>
        <taxon>Dikarya</taxon>
        <taxon>Ascomycota</taxon>
        <taxon>Pezizomycotina</taxon>
        <taxon>Eurotiomycetes</taxon>
        <taxon>Chaetothyriomycetidae</taxon>
        <taxon>Chaetothyriales</taxon>
        <taxon>Herpotrichiellaceae</taxon>
        <taxon>Exophiala</taxon>
    </lineage>
</organism>
<feature type="compositionally biased region" description="Polar residues" evidence="1">
    <location>
        <begin position="91"/>
        <end position="104"/>
    </location>
</feature>
<sequence>MSGKQFHFLSPSVAGVVADQKVAAAARSEARSHAAKVSYPEEHRVQRRSTGARLSAKESPLKQGRAGSKDSQSDQQSDTSSSESITSSQTNVSNNPKGHTTGQPNGARVKVLKFRQYERKDRSRKKAVPKANPTPAKVPRAISKSTLDPFVKASISLSVPDEHLLHLYLSTVPDEVYGKSSGSASEVVREGTLAVIARNDIVLMWLLLTIESQVVSFQPSKMDKRLSILTRRAQAYKLMKEKLDNDANASLDFAFTVSVASSCEMRMGNLTGAEQHIAAVKKLLSLHGGSIAVRTITYPLGLMVVNSLVELGRPGLFNSRLDLRDKLRTMTCRLHDYQAWNHSLRSEISPHSPMSIQNCLSPSSDEDLADDSWGDALRRRTRAFSTDSALGKYVALPSTELDDATYRFLLGVLYVINTAFWDFRDSPSTSNDYLGELMKSVELSIAANFVLRAGGSKLPSLLMLMMLAHKAAKDDGRDASTSVVFHDEEVFEFVNLVMMSGPIIRMRVLSALYSWLVTSPSTVDDLFRLGDVDFNILRREVEDVWVSDQARRLANLQLS</sequence>
<dbReference type="AlphaFoldDB" id="A0AAV9NIJ6"/>
<feature type="region of interest" description="Disordered" evidence="1">
    <location>
        <begin position="22"/>
        <end position="140"/>
    </location>
</feature>
<accession>A0AAV9NIJ6</accession>
<dbReference type="Proteomes" id="UP001358417">
    <property type="component" value="Unassembled WGS sequence"/>
</dbReference>
<feature type="compositionally biased region" description="Low complexity" evidence="1">
    <location>
        <begin position="73"/>
        <end position="90"/>
    </location>
</feature>
<evidence type="ECO:0000256" key="1">
    <source>
        <dbReference type="SAM" id="MobiDB-lite"/>
    </source>
</evidence>
<evidence type="ECO:0000313" key="2">
    <source>
        <dbReference type="EMBL" id="KAK5056186.1"/>
    </source>
</evidence>
<proteinExistence type="predicted"/>
<dbReference type="GeneID" id="89980881"/>
<evidence type="ECO:0008006" key="4">
    <source>
        <dbReference type="Google" id="ProtNLM"/>
    </source>
</evidence>
<keyword evidence="3" id="KW-1185">Reference proteome</keyword>
<reference evidence="2 3" key="1">
    <citation type="submission" date="2023-08" db="EMBL/GenBank/DDBJ databases">
        <title>Black Yeasts Isolated from many extreme environments.</title>
        <authorList>
            <person name="Coleine C."/>
            <person name="Stajich J.E."/>
            <person name="Selbmann L."/>
        </authorList>
    </citation>
    <scope>NUCLEOTIDE SEQUENCE [LARGE SCALE GENOMIC DNA]</scope>
    <source>
        <strain evidence="2 3">CCFEE 5792</strain>
    </source>
</reference>
<evidence type="ECO:0000313" key="3">
    <source>
        <dbReference type="Proteomes" id="UP001358417"/>
    </source>
</evidence>
<dbReference type="EMBL" id="JAVRRD010000008">
    <property type="protein sequence ID" value="KAK5056186.1"/>
    <property type="molecule type" value="Genomic_DNA"/>
</dbReference>
<gene>
    <name evidence="2" type="ORF">LTR84_012739</name>
</gene>
<name>A0AAV9NIJ6_9EURO</name>
<comment type="caution">
    <text evidence="2">The sequence shown here is derived from an EMBL/GenBank/DDBJ whole genome shotgun (WGS) entry which is preliminary data.</text>
</comment>
<protein>
    <recommendedName>
        <fullName evidence="4">Wings apart-like protein C-terminal domain-containing protein</fullName>
    </recommendedName>
</protein>